<dbReference type="SMART" id="SM00283">
    <property type="entry name" value="MA"/>
    <property type="match status" value="1"/>
</dbReference>
<dbReference type="Proteomes" id="UP000477488">
    <property type="component" value="Unassembled WGS sequence"/>
</dbReference>
<dbReference type="PROSITE" id="PS50111">
    <property type="entry name" value="CHEMOTAXIS_TRANSDUC_2"/>
    <property type="match status" value="1"/>
</dbReference>
<comment type="caution">
    <text evidence="9">The sequence shown here is derived from an EMBL/GenBank/DDBJ whole genome shotgun (WGS) entry which is preliminary data.</text>
</comment>
<dbReference type="AlphaFoldDB" id="A0A6L5XQ24"/>
<dbReference type="CDD" id="cd06225">
    <property type="entry name" value="HAMP"/>
    <property type="match status" value="1"/>
</dbReference>
<dbReference type="SMART" id="SM00304">
    <property type="entry name" value="HAMP"/>
    <property type="match status" value="1"/>
</dbReference>
<dbReference type="SUPFAM" id="SSF158472">
    <property type="entry name" value="HAMP domain-like"/>
    <property type="match status" value="1"/>
</dbReference>
<evidence type="ECO:0000256" key="6">
    <source>
        <dbReference type="SAM" id="Phobius"/>
    </source>
</evidence>
<gene>
    <name evidence="9" type="ORF">FYJ44_14325</name>
</gene>
<dbReference type="EMBL" id="VUMH01000027">
    <property type="protein sequence ID" value="MSS29165.1"/>
    <property type="molecule type" value="Genomic_DNA"/>
</dbReference>
<evidence type="ECO:0000313" key="10">
    <source>
        <dbReference type="Proteomes" id="UP000477488"/>
    </source>
</evidence>
<feature type="region of interest" description="Disordered" evidence="5">
    <location>
        <begin position="391"/>
        <end position="415"/>
    </location>
</feature>
<sequence>MRMSDFSIRMKILCGALSLVFITAVFGLLAYIFIAKVASATFSITDHYAKAVQYATGVERMSLWTVLEEKNYLLKKDDASRQRVEDRLQQLFRELDKVDALGKQFNDTALLERARKARQEAQLYMEKFRVGVESLKANKSAEEAMINNGRRVEQAASRFMQLQVDAYTRIQGQDVAASMLDEYVQRYIITSNIYTLALEIMRAEKEEISRKDRSHYKNMLEMLPRLFALYDALEKITVDKEQLQLIAGAREATRKYEQAAAGWISNDDALNGILAEMNAMGNAVIQEAQQAEETGFKQADAARTVSIELIDDSNKIILAVGVVALVFGFVVAFLLAAMISNPMKKGVRYATAVAGGDFSQTLDVHQKDEIGVLADALRSMVGTLQERIAEADRQGSAASEQARKANEAMHEAEMAGRDAKAKAENMLAAARKLEEVADVVATASSELLTHIEYSENGASEQAGRVTETVTAMEEMTSTIDEVVKSASLAADVSAQTRDKATGGETVVRKAVDSITDVQRQSMKIKEDMGILSEHAQSINQIMSVISDIADQTNLLALNAAIEAARAGEAGRGFAVVADEVRKLAEKTMASTADVDKAIRGIQQSVSMNIEQVDKAVQTISEATRYANDSGSALDEIVSMVDSSAEQVQAIAQASDAQSHSCERVSHSVKEVSSIAEETADSMRKAATAVSELSEQARVLSELIKEMQQG</sequence>
<dbReference type="Pfam" id="PF00015">
    <property type="entry name" value="MCPsignal"/>
    <property type="match status" value="1"/>
</dbReference>
<evidence type="ECO:0000256" key="4">
    <source>
        <dbReference type="SAM" id="Coils"/>
    </source>
</evidence>
<evidence type="ECO:0000259" key="7">
    <source>
        <dbReference type="PROSITE" id="PS50111"/>
    </source>
</evidence>
<dbReference type="GO" id="GO:0016020">
    <property type="term" value="C:membrane"/>
    <property type="evidence" value="ECO:0007669"/>
    <property type="project" value="InterPro"/>
</dbReference>
<comment type="similarity">
    <text evidence="2">Belongs to the methyl-accepting chemotaxis (MCP) protein family.</text>
</comment>
<feature type="transmembrane region" description="Helical" evidence="6">
    <location>
        <begin position="316"/>
        <end position="339"/>
    </location>
</feature>
<dbReference type="PANTHER" id="PTHR32089">
    <property type="entry name" value="METHYL-ACCEPTING CHEMOTAXIS PROTEIN MCPB"/>
    <property type="match status" value="1"/>
</dbReference>
<dbReference type="PANTHER" id="PTHR32089:SF112">
    <property type="entry name" value="LYSOZYME-LIKE PROTEIN-RELATED"/>
    <property type="match status" value="1"/>
</dbReference>
<dbReference type="SUPFAM" id="SSF58104">
    <property type="entry name" value="Methyl-accepting chemotaxis protein (MCP) signaling domain"/>
    <property type="match status" value="1"/>
</dbReference>
<accession>A0A6L5XQ24</accession>
<protein>
    <submittedName>
        <fullName evidence="9">HAMP domain-containing protein</fullName>
    </submittedName>
</protein>
<feature type="coiled-coil region" evidence="4">
    <location>
        <begin position="74"/>
        <end position="101"/>
    </location>
</feature>
<keyword evidence="6" id="KW-0812">Transmembrane</keyword>
<feature type="transmembrane region" description="Helical" evidence="6">
    <location>
        <begin position="12"/>
        <end position="34"/>
    </location>
</feature>
<name>A0A6L5XQ24_9BACT</name>
<keyword evidence="6" id="KW-0472">Membrane</keyword>
<organism evidence="9 10">
    <name type="scientific">Desulfovibrio porci</name>
    <dbReference type="NCBI Taxonomy" id="2605782"/>
    <lineage>
        <taxon>Bacteria</taxon>
        <taxon>Pseudomonadati</taxon>
        <taxon>Thermodesulfobacteriota</taxon>
        <taxon>Desulfovibrionia</taxon>
        <taxon>Desulfovibrionales</taxon>
        <taxon>Desulfovibrionaceae</taxon>
        <taxon>Desulfovibrio</taxon>
    </lineage>
</organism>
<keyword evidence="10" id="KW-1185">Reference proteome</keyword>
<evidence type="ECO:0000259" key="8">
    <source>
        <dbReference type="PROSITE" id="PS50885"/>
    </source>
</evidence>
<evidence type="ECO:0000256" key="2">
    <source>
        <dbReference type="ARBA" id="ARBA00029447"/>
    </source>
</evidence>
<evidence type="ECO:0000256" key="5">
    <source>
        <dbReference type="SAM" id="MobiDB-lite"/>
    </source>
</evidence>
<dbReference type="PROSITE" id="PS50885">
    <property type="entry name" value="HAMP"/>
    <property type="match status" value="1"/>
</dbReference>
<evidence type="ECO:0000256" key="1">
    <source>
        <dbReference type="ARBA" id="ARBA00023224"/>
    </source>
</evidence>
<dbReference type="Pfam" id="PF00672">
    <property type="entry name" value="HAMP"/>
    <property type="match status" value="1"/>
</dbReference>
<evidence type="ECO:0000313" key="9">
    <source>
        <dbReference type="EMBL" id="MSS29165.1"/>
    </source>
</evidence>
<keyword evidence="1 3" id="KW-0807">Transducer</keyword>
<feature type="compositionally biased region" description="Basic and acidic residues" evidence="5">
    <location>
        <begin position="401"/>
        <end position="415"/>
    </location>
</feature>
<proteinExistence type="inferred from homology"/>
<dbReference type="Gene3D" id="1.10.287.950">
    <property type="entry name" value="Methyl-accepting chemotaxis protein"/>
    <property type="match status" value="1"/>
</dbReference>
<dbReference type="InterPro" id="IPR004089">
    <property type="entry name" value="MCPsignal_dom"/>
</dbReference>
<feature type="domain" description="HAMP" evidence="8">
    <location>
        <begin position="337"/>
        <end position="389"/>
    </location>
</feature>
<dbReference type="GO" id="GO:0007165">
    <property type="term" value="P:signal transduction"/>
    <property type="evidence" value="ECO:0007669"/>
    <property type="project" value="UniProtKB-KW"/>
</dbReference>
<keyword evidence="6" id="KW-1133">Transmembrane helix</keyword>
<feature type="domain" description="Methyl-accepting transducer" evidence="7">
    <location>
        <begin position="436"/>
        <end position="672"/>
    </location>
</feature>
<dbReference type="CDD" id="cd11386">
    <property type="entry name" value="MCP_signal"/>
    <property type="match status" value="1"/>
</dbReference>
<keyword evidence="4" id="KW-0175">Coiled coil</keyword>
<dbReference type="InterPro" id="IPR003660">
    <property type="entry name" value="HAMP_dom"/>
</dbReference>
<dbReference type="Gene3D" id="6.10.340.10">
    <property type="match status" value="1"/>
</dbReference>
<reference evidence="9 10" key="1">
    <citation type="submission" date="2019-09" db="EMBL/GenBank/DDBJ databases">
        <title>In-depth cultivation of the pig gut microbiome towards novel bacterial diversity and tailored functional studies.</title>
        <authorList>
            <person name="Wylensek D."/>
            <person name="Hitch T.C.A."/>
            <person name="Clavel T."/>
        </authorList>
    </citation>
    <scope>NUCLEOTIDE SEQUENCE [LARGE SCALE GENOMIC DNA]</scope>
    <source>
        <strain evidence="9 10">PG-178-WT-4</strain>
    </source>
</reference>
<evidence type="ECO:0000256" key="3">
    <source>
        <dbReference type="PROSITE-ProRule" id="PRU00284"/>
    </source>
</evidence>